<keyword evidence="3" id="KW-1185">Reference proteome</keyword>
<dbReference type="RefSeq" id="WP_096798647.1">
    <property type="nucleotide sequence ID" value="NZ_CP023564.1"/>
</dbReference>
<name>A0A291GVB7_9MICO</name>
<feature type="domain" description="Beta-lactamase-related" evidence="1">
    <location>
        <begin position="9"/>
        <end position="347"/>
    </location>
</feature>
<dbReference type="InterPro" id="IPR012338">
    <property type="entry name" value="Beta-lactam/transpept-like"/>
</dbReference>
<dbReference type="AlphaFoldDB" id="A0A291GVB7"/>
<dbReference type="OrthoDB" id="3502201at2"/>
<reference evidence="2 3" key="1">
    <citation type="journal article" date="2014" name="Int. J. Syst. Evol. Microbiol.">
        <title>Brachybacterium ginsengisoli sp. nov., isolated from soil of a ginseng field.</title>
        <authorList>
            <person name="Hoang V.A."/>
            <person name="Kim Y.J."/>
            <person name="Nguyen N.L."/>
            <person name="Yang D.C."/>
        </authorList>
    </citation>
    <scope>NUCLEOTIDE SEQUENCE [LARGE SCALE GENOMIC DNA]</scope>
    <source>
        <strain evidence="2 3">DCY80</strain>
    </source>
</reference>
<evidence type="ECO:0000313" key="3">
    <source>
        <dbReference type="Proteomes" id="UP000217889"/>
    </source>
</evidence>
<protein>
    <submittedName>
        <fullName evidence="2">Penicillin-binding protein</fullName>
    </submittedName>
</protein>
<sequence>MSEQTPAAALLARAVEAGTVPGAVIAYGHDPVPIAAGSMAVDGPTMPADAIIRIQSMTKLVTAVATLRLIEQGELELDSAVGTWLPELAAPQVLRTPGSDLEDTVPADGPITVRHLLTCTSGYGMILTESPLQQAMAANATEAGPLPPSLGADDWLAALAELPLVGQPGTVWRYHHSFGLLGVLLSRLTGESLEAHLRRTLFDPLGMPDTGSSVPREKAHRLPAAYGAEGEELVEREPVGGGFHVGAPPYDMSHSELLSTAPDYLRFLLALRDGELVSAEHLTMLSTDQVPAGAKQPDSFFPGFWESTGWGFGVCVVADGPHRGRWGWSGGAGTDFYVDPDGTLGLLLTQVEMGPRIFPLLEEFGELTA</sequence>
<dbReference type="PANTHER" id="PTHR43283:SF3">
    <property type="entry name" value="BETA-LACTAMASE FAMILY PROTEIN (AFU_ORTHOLOGUE AFUA_5G07500)"/>
    <property type="match status" value="1"/>
</dbReference>
<dbReference type="PANTHER" id="PTHR43283">
    <property type="entry name" value="BETA-LACTAMASE-RELATED"/>
    <property type="match status" value="1"/>
</dbReference>
<organism evidence="2 3">
    <name type="scientific">Brachybacterium ginsengisoli</name>
    <dbReference type="NCBI Taxonomy" id="1331682"/>
    <lineage>
        <taxon>Bacteria</taxon>
        <taxon>Bacillati</taxon>
        <taxon>Actinomycetota</taxon>
        <taxon>Actinomycetes</taxon>
        <taxon>Micrococcales</taxon>
        <taxon>Dermabacteraceae</taxon>
        <taxon>Brachybacterium</taxon>
    </lineage>
</organism>
<dbReference type="SUPFAM" id="SSF56601">
    <property type="entry name" value="beta-lactamase/transpeptidase-like"/>
    <property type="match status" value="1"/>
</dbReference>
<accession>A0A291GVB7</accession>
<proteinExistence type="predicted"/>
<gene>
    <name evidence="2" type="ORF">CFK41_04815</name>
</gene>
<dbReference type="InterPro" id="IPR050789">
    <property type="entry name" value="Diverse_Enzym_Activities"/>
</dbReference>
<dbReference type="Pfam" id="PF00144">
    <property type="entry name" value="Beta-lactamase"/>
    <property type="match status" value="1"/>
</dbReference>
<dbReference type="Proteomes" id="UP000217889">
    <property type="component" value="Chromosome"/>
</dbReference>
<dbReference type="KEGG" id="bgg:CFK41_04815"/>
<dbReference type="Gene3D" id="3.40.710.10">
    <property type="entry name" value="DD-peptidase/beta-lactamase superfamily"/>
    <property type="match status" value="1"/>
</dbReference>
<evidence type="ECO:0000259" key="1">
    <source>
        <dbReference type="Pfam" id="PF00144"/>
    </source>
</evidence>
<evidence type="ECO:0000313" key="2">
    <source>
        <dbReference type="EMBL" id="ATG54175.1"/>
    </source>
</evidence>
<dbReference type="EMBL" id="CP023564">
    <property type="protein sequence ID" value="ATG54175.1"/>
    <property type="molecule type" value="Genomic_DNA"/>
</dbReference>
<dbReference type="InterPro" id="IPR001466">
    <property type="entry name" value="Beta-lactam-related"/>
</dbReference>